<sequence>MSDEITVFLVDDHELVRRGVAELLDAEPGIRVVGEAGSIEQARGRIGATAPAIALLDVRLPDGSGIDLCRELRTRMPAVRCVMLTAYDDDEAMIAAVIADAAGYVLKDIRGSGLVEVLRRVATGRSALDPALVRAVRARLRNASSGDPRLASLNPREREVLALIADGLSNRQIGNRLALTEKTVKNYVSSMLAKLGLQSRTQAAVLHLETRRARPLTAR</sequence>
<reference evidence="8 9" key="1">
    <citation type="submission" date="2019-03" db="EMBL/GenBank/DDBJ databases">
        <title>Genomic Encyclopedia of Archaeal and Bacterial Type Strains, Phase II (KMG-II): from individual species to whole genera.</title>
        <authorList>
            <person name="Goeker M."/>
        </authorList>
    </citation>
    <scope>NUCLEOTIDE SEQUENCE [LARGE SCALE GENOMIC DNA]</scope>
    <source>
        <strain evidence="8 9">DSM 24782</strain>
    </source>
</reference>
<dbReference type="SUPFAM" id="SSF52172">
    <property type="entry name" value="CheY-like"/>
    <property type="match status" value="1"/>
</dbReference>
<dbReference type="PANTHER" id="PTHR43214:SF24">
    <property type="entry name" value="TRANSCRIPTIONAL REGULATORY PROTEIN NARL-RELATED"/>
    <property type="match status" value="1"/>
</dbReference>
<keyword evidence="3" id="KW-0238">DNA-binding</keyword>
<dbReference type="InterPro" id="IPR001789">
    <property type="entry name" value="Sig_transdc_resp-reg_receiver"/>
</dbReference>
<dbReference type="InterPro" id="IPR011006">
    <property type="entry name" value="CheY-like_superfamily"/>
</dbReference>
<dbReference type="CDD" id="cd17535">
    <property type="entry name" value="REC_NarL-like"/>
    <property type="match status" value="1"/>
</dbReference>
<dbReference type="GO" id="GO:0000160">
    <property type="term" value="P:phosphorelay signal transduction system"/>
    <property type="evidence" value="ECO:0007669"/>
    <property type="project" value="InterPro"/>
</dbReference>
<evidence type="ECO:0000259" key="7">
    <source>
        <dbReference type="PROSITE" id="PS50110"/>
    </source>
</evidence>
<dbReference type="PROSITE" id="PS50043">
    <property type="entry name" value="HTH_LUXR_2"/>
    <property type="match status" value="1"/>
</dbReference>
<dbReference type="Pfam" id="PF00196">
    <property type="entry name" value="GerE"/>
    <property type="match status" value="1"/>
</dbReference>
<proteinExistence type="predicted"/>
<dbReference type="GO" id="GO:0006355">
    <property type="term" value="P:regulation of DNA-templated transcription"/>
    <property type="evidence" value="ECO:0007669"/>
    <property type="project" value="InterPro"/>
</dbReference>
<dbReference type="RefSeq" id="WP_133765995.1">
    <property type="nucleotide sequence ID" value="NZ_BAAARP010000002.1"/>
</dbReference>
<dbReference type="PRINTS" id="PR00038">
    <property type="entry name" value="HTHLUXR"/>
</dbReference>
<accession>A0A4R7FKG7</accession>
<dbReference type="CDD" id="cd06170">
    <property type="entry name" value="LuxR_C_like"/>
    <property type="match status" value="1"/>
</dbReference>
<evidence type="ECO:0000313" key="8">
    <source>
        <dbReference type="EMBL" id="TDS76845.1"/>
    </source>
</evidence>
<dbReference type="EMBL" id="SOAM01000002">
    <property type="protein sequence ID" value="TDS76845.1"/>
    <property type="molecule type" value="Genomic_DNA"/>
</dbReference>
<dbReference type="InterPro" id="IPR039420">
    <property type="entry name" value="WalR-like"/>
</dbReference>
<evidence type="ECO:0000259" key="6">
    <source>
        <dbReference type="PROSITE" id="PS50043"/>
    </source>
</evidence>
<dbReference type="InterPro" id="IPR058245">
    <property type="entry name" value="NreC/VraR/RcsB-like_REC"/>
</dbReference>
<dbReference type="Gene3D" id="3.40.50.2300">
    <property type="match status" value="1"/>
</dbReference>
<keyword evidence="4" id="KW-0804">Transcription</keyword>
<dbReference type="Pfam" id="PF00072">
    <property type="entry name" value="Response_reg"/>
    <property type="match status" value="1"/>
</dbReference>
<dbReference type="InterPro" id="IPR000792">
    <property type="entry name" value="Tscrpt_reg_LuxR_C"/>
</dbReference>
<organism evidence="8 9">
    <name type="scientific">Amnibacterium kyonggiense</name>
    <dbReference type="NCBI Taxonomy" id="595671"/>
    <lineage>
        <taxon>Bacteria</taxon>
        <taxon>Bacillati</taxon>
        <taxon>Actinomycetota</taxon>
        <taxon>Actinomycetes</taxon>
        <taxon>Micrococcales</taxon>
        <taxon>Microbacteriaceae</taxon>
        <taxon>Amnibacterium</taxon>
    </lineage>
</organism>
<keyword evidence="2" id="KW-0805">Transcription regulation</keyword>
<dbReference type="OrthoDB" id="9808843at2"/>
<dbReference type="PANTHER" id="PTHR43214">
    <property type="entry name" value="TWO-COMPONENT RESPONSE REGULATOR"/>
    <property type="match status" value="1"/>
</dbReference>
<dbReference type="AlphaFoldDB" id="A0A4R7FKG7"/>
<dbReference type="GO" id="GO:0003677">
    <property type="term" value="F:DNA binding"/>
    <property type="evidence" value="ECO:0007669"/>
    <property type="project" value="UniProtKB-KW"/>
</dbReference>
<name>A0A4R7FKG7_9MICO</name>
<evidence type="ECO:0000256" key="5">
    <source>
        <dbReference type="PROSITE-ProRule" id="PRU00169"/>
    </source>
</evidence>
<dbReference type="PROSITE" id="PS00622">
    <property type="entry name" value="HTH_LUXR_1"/>
    <property type="match status" value="1"/>
</dbReference>
<keyword evidence="9" id="KW-1185">Reference proteome</keyword>
<gene>
    <name evidence="8" type="ORF">CLV52_1783</name>
</gene>
<feature type="domain" description="Response regulatory" evidence="7">
    <location>
        <begin position="6"/>
        <end position="122"/>
    </location>
</feature>
<evidence type="ECO:0000256" key="1">
    <source>
        <dbReference type="ARBA" id="ARBA00022553"/>
    </source>
</evidence>
<dbReference type="Proteomes" id="UP000295344">
    <property type="component" value="Unassembled WGS sequence"/>
</dbReference>
<dbReference type="PROSITE" id="PS50110">
    <property type="entry name" value="RESPONSE_REGULATORY"/>
    <property type="match status" value="1"/>
</dbReference>
<protein>
    <submittedName>
        <fullName evidence="8">LuxR family two component transcriptional regulator</fullName>
    </submittedName>
</protein>
<keyword evidence="1 5" id="KW-0597">Phosphoprotein</keyword>
<dbReference type="SMART" id="SM00421">
    <property type="entry name" value="HTH_LUXR"/>
    <property type="match status" value="1"/>
</dbReference>
<comment type="caution">
    <text evidence="8">The sequence shown here is derived from an EMBL/GenBank/DDBJ whole genome shotgun (WGS) entry which is preliminary data.</text>
</comment>
<evidence type="ECO:0000256" key="2">
    <source>
        <dbReference type="ARBA" id="ARBA00023015"/>
    </source>
</evidence>
<evidence type="ECO:0000256" key="3">
    <source>
        <dbReference type="ARBA" id="ARBA00023125"/>
    </source>
</evidence>
<evidence type="ECO:0000313" key="9">
    <source>
        <dbReference type="Proteomes" id="UP000295344"/>
    </source>
</evidence>
<feature type="domain" description="HTH luxR-type" evidence="6">
    <location>
        <begin position="146"/>
        <end position="211"/>
    </location>
</feature>
<evidence type="ECO:0000256" key="4">
    <source>
        <dbReference type="ARBA" id="ARBA00023163"/>
    </source>
</evidence>
<dbReference type="SMART" id="SM00448">
    <property type="entry name" value="REC"/>
    <property type="match status" value="1"/>
</dbReference>
<feature type="modified residue" description="4-aspartylphosphate" evidence="5">
    <location>
        <position position="57"/>
    </location>
</feature>